<dbReference type="OrthoDB" id="2622553at2"/>
<dbReference type="Proteomes" id="UP000029409">
    <property type="component" value="Chromosome"/>
</dbReference>
<dbReference type="STRING" id="44251.PDUR_23225"/>
<evidence type="ECO:0000313" key="3">
    <source>
        <dbReference type="Proteomes" id="UP000029409"/>
    </source>
</evidence>
<dbReference type="AlphaFoldDB" id="A0A089HTS8"/>
<dbReference type="EMBL" id="CP009288">
    <property type="protein sequence ID" value="AIQ14477.1"/>
    <property type="molecule type" value="Genomic_DNA"/>
</dbReference>
<reference evidence="2 3" key="1">
    <citation type="submission" date="2014-08" db="EMBL/GenBank/DDBJ databases">
        <title>Comparative genomics of the Paenibacillus odorifer group.</title>
        <authorList>
            <person name="den Bakker H.C."/>
            <person name="Tsai Y.-C."/>
            <person name="Martin N."/>
            <person name="Korlach J."/>
            <person name="Wiedmann M."/>
        </authorList>
    </citation>
    <scope>NUCLEOTIDE SEQUENCE [LARGE SCALE GENOMIC DNA]</scope>
    <source>
        <strain evidence="2 3">DSM 1735</strain>
    </source>
</reference>
<evidence type="ECO:0000256" key="1">
    <source>
        <dbReference type="SAM" id="MobiDB-lite"/>
    </source>
</evidence>
<gene>
    <name evidence="2" type="ORF">PDUR_23225</name>
</gene>
<dbReference type="eggNOG" id="ENOG50307P4">
    <property type="taxonomic scope" value="Bacteria"/>
</dbReference>
<evidence type="ECO:0000313" key="2">
    <source>
        <dbReference type="EMBL" id="AIQ14477.1"/>
    </source>
</evidence>
<keyword evidence="3" id="KW-1185">Reference proteome</keyword>
<organism evidence="2 3">
    <name type="scientific">Paenibacillus durus</name>
    <name type="common">Paenibacillus azotofixans</name>
    <dbReference type="NCBI Taxonomy" id="44251"/>
    <lineage>
        <taxon>Bacteria</taxon>
        <taxon>Bacillati</taxon>
        <taxon>Bacillota</taxon>
        <taxon>Bacilli</taxon>
        <taxon>Bacillales</taxon>
        <taxon>Paenibacillaceae</taxon>
        <taxon>Paenibacillus</taxon>
    </lineage>
</organism>
<proteinExistence type="predicted"/>
<accession>A0A089HTS8</accession>
<sequence>MKSRIRYLFDYDEYCGKLPFAGDEEKMDNGVVEHAASNGGDSIREETAAYDGNGDHSKSVSPQPTLPLFWSFPRGRGVRQPWRIRLWEHQRDQL</sequence>
<dbReference type="RefSeq" id="WP_042208239.1">
    <property type="nucleotide sequence ID" value="NZ_CP009288.1"/>
</dbReference>
<feature type="compositionally biased region" description="Basic and acidic residues" evidence="1">
    <location>
        <begin position="42"/>
        <end position="58"/>
    </location>
</feature>
<dbReference type="KEGG" id="pdu:PDUR_23225"/>
<name>A0A089HTS8_PAEDU</name>
<feature type="region of interest" description="Disordered" evidence="1">
    <location>
        <begin position="35"/>
        <end position="62"/>
    </location>
</feature>
<protein>
    <submittedName>
        <fullName evidence="2">Uncharacterized protein</fullName>
    </submittedName>
</protein>